<sequence length="202" mass="24083">MDKLLHTSLYRAILKSLNRKATSEKRLQTYFFEFANEITIICNNTEYLSVLHTLNYTQIQFQYLLFRLPELSVPPPPYVSRFILKALEFIRLEKELLYYRLEHPRLFISDPVPKSSLYWSKQYHAIDLSEILCTFDLMNPNPLVLVNGRAAPFNTVIREFEQFLHVKLGEPSDIKRRVLDRKRDRSKFVEIMLHTLNEEDNE</sequence>
<proteinExistence type="predicted"/>
<dbReference type="EMBL" id="MNQH01000011">
    <property type="protein sequence ID" value="OKY95324.1"/>
    <property type="molecule type" value="Genomic_DNA"/>
</dbReference>
<dbReference type="Proteomes" id="UP000187417">
    <property type="component" value="Unassembled WGS sequence"/>
</dbReference>
<evidence type="ECO:0000313" key="1">
    <source>
        <dbReference type="EMBL" id="OKY95324.1"/>
    </source>
</evidence>
<protein>
    <recommendedName>
        <fullName evidence="3">RteC protein</fullName>
    </recommendedName>
</protein>
<comment type="caution">
    <text evidence="1">The sequence shown here is derived from an EMBL/GenBank/DDBJ whole genome shotgun (WGS) entry which is preliminary data.</text>
</comment>
<reference evidence="1 2" key="1">
    <citation type="journal article" date="2016" name="Nat. Biotechnol.">
        <title>Measurement of bacterial replication rates in microbial communities.</title>
        <authorList>
            <person name="Brown C.T."/>
            <person name="Olm M.R."/>
            <person name="Thomas B.C."/>
            <person name="Banfield J.F."/>
        </authorList>
    </citation>
    <scope>NUCLEOTIDE SEQUENCE [LARGE SCALE GENOMIC DNA]</scope>
    <source>
        <strain evidence="1">CAG:67_53_122</strain>
    </source>
</reference>
<dbReference type="RefSeq" id="WP_130064107.1">
    <property type="nucleotide sequence ID" value="NZ_MNQH01000011.1"/>
</dbReference>
<accession>A0A1Q6F8U6</accession>
<evidence type="ECO:0008006" key="3">
    <source>
        <dbReference type="Google" id="ProtNLM"/>
    </source>
</evidence>
<evidence type="ECO:0000313" key="2">
    <source>
        <dbReference type="Proteomes" id="UP000187417"/>
    </source>
</evidence>
<organism evidence="1 2">
    <name type="scientific">Alistipes putredinis</name>
    <dbReference type="NCBI Taxonomy" id="28117"/>
    <lineage>
        <taxon>Bacteria</taxon>
        <taxon>Pseudomonadati</taxon>
        <taxon>Bacteroidota</taxon>
        <taxon>Bacteroidia</taxon>
        <taxon>Bacteroidales</taxon>
        <taxon>Rikenellaceae</taxon>
        <taxon>Alistipes</taxon>
    </lineage>
</organism>
<dbReference type="AlphaFoldDB" id="A0A1Q6F8U6"/>
<gene>
    <name evidence="1" type="ORF">BHV66_04155</name>
</gene>
<name>A0A1Q6F8U6_9BACT</name>